<keyword evidence="1" id="KW-1133">Transmembrane helix</keyword>
<comment type="caution">
    <text evidence="2">The sequence shown here is derived from an EMBL/GenBank/DDBJ whole genome shotgun (WGS) entry which is preliminary data.</text>
</comment>
<dbReference type="Proteomes" id="UP000240009">
    <property type="component" value="Unassembled WGS sequence"/>
</dbReference>
<organism evidence="2 3">
    <name type="scientific">Blastopirellula marina</name>
    <dbReference type="NCBI Taxonomy" id="124"/>
    <lineage>
        <taxon>Bacteria</taxon>
        <taxon>Pseudomonadati</taxon>
        <taxon>Planctomycetota</taxon>
        <taxon>Planctomycetia</taxon>
        <taxon>Pirellulales</taxon>
        <taxon>Pirellulaceae</taxon>
        <taxon>Blastopirellula</taxon>
    </lineage>
</organism>
<keyword evidence="1" id="KW-0812">Transmembrane</keyword>
<accession>A0A2S8FMB1</accession>
<dbReference type="AlphaFoldDB" id="A0A2S8FMB1"/>
<proteinExistence type="predicted"/>
<keyword evidence="1" id="KW-0472">Membrane</keyword>
<gene>
    <name evidence="2" type="ORF">C5Y96_09935</name>
</gene>
<protein>
    <recommendedName>
        <fullName evidence="4">LITAF domain-containing protein</fullName>
    </recommendedName>
</protein>
<reference evidence="2 3" key="1">
    <citation type="submission" date="2018-02" db="EMBL/GenBank/DDBJ databases">
        <title>Comparative genomes isolates from brazilian mangrove.</title>
        <authorList>
            <person name="Araujo J.E."/>
            <person name="Taketani R.G."/>
            <person name="Silva M.C.P."/>
            <person name="Loureco M.V."/>
            <person name="Andreote F.D."/>
        </authorList>
    </citation>
    <scope>NUCLEOTIDE SEQUENCE [LARGE SCALE GENOMIC DNA]</scope>
    <source>
        <strain evidence="2 3">HEX-2 MGV</strain>
    </source>
</reference>
<evidence type="ECO:0000313" key="2">
    <source>
        <dbReference type="EMBL" id="PQO33170.1"/>
    </source>
</evidence>
<dbReference type="EMBL" id="PUIA01000035">
    <property type="protein sequence ID" value="PQO33170.1"/>
    <property type="molecule type" value="Genomic_DNA"/>
</dbReference>
<sequence length="84" mass="9311">MGKKKVIECPYCKGEMRRHSKGRGVIMGLLCALMVFCIGVAVFLLIPVIGWIAGPIICIYALGMGSNRKSFWKCKQCNSTIDRT</sequence>
<evidence type="ECO:0000313" key="3">
    <source>
        <dbReference type="Proteomes" id="UP000240009"/>
    </source>
</evidence>
<name>A0A2S8FMB1_9BACT</name>
<evidence type="ECO:0000256" key="1">
    <source>
        <dbReference type="SAM" id="Phobius"/>
    </source>
</evidence>
<dbReference type="RefSeq" id="WP_105352656.1">
    <property type="nucleotide sequence ID" value="NZ_PUIA01000035.1"/>
</dbReference>
<evidence type="ECO:0008006" key="4">
    <source>
        <dbReference type="Google" id="ProtNLM"/>
    </source>
</evidence>
<feature type="transmembrane region" description="Helical" evidence="1">
    <location>
        <begin position="48"/>
        <end position="65"/>
    </location>
</feature>
<feature type="transmembrane region" description="Helical" evidence="1">
    <location>
        <begin position="24"/>
        <end position="42"/>
    </location>
</feature>